<dbReference type="InterPro" id="IPR050828">
    <property type="entry name" value="C-type_lectin/matrix_domain"/>
</dbReference>
<comment type="subcellular location">
    <subcellularLocation>
        <location evidence="1">Cell membrane</location>
        <topology evidence="1">Single-pass type II membrane protein</topology>
    </subcellularLocation>
</comment>
<evidence type="ECO:0000256" key="1">
    <source>
        <dbReference type="ARBA" id="ARBA00004401"/>
    </source>
</evidence>
<dbReference type="InterPro" id="IPR016187">
    <property type="entry name" value="CTDL_fold"/>
</dbReference>
<dbReference type="Gene3D" id="3.10.100.10">
    <property type="entry name" value="Mannose-Binding Protein A, subunit A"/>
    <property type="match status" value="1"/>
</dbReference>
<dbReference type="PANTHER" id="PTHR45710:SF8">
    <property type="entry name" value="RERATING FAMILY MEMBER 4"/>
    <property type="match status" value="1"/>
</dbReference>
<keyword evidence="2" id="KW-1133">Transmembrane helix</keyword>
<evidence type="ECO:0000313" key="5">
    <source>
        <dbReference type="Proteomes" id="UP000265000"/>
    </source>
</evidence>
<dbReference type="SUPFAM" id="SSF56436">
    <property type="entry name" value="C-type lectin-like"/>
    <property type="match status" value="1"/>
</dbReference>
<sequence>MYDSFCFMLSFRGSYFLVISLSLCGFLLSDRNIYRLVGFSFGLLCILQVALNISLRQTLYHSDDHGIKSPEDDGDRGEGRKISSEGFFCFYDDENKKNLNLTAVTETSKELLAEFCPSVYYISSTKKTWPESRKDCLKRGADLIIITSKEEQKFMGQFKRIVWIGLTDAEKKGLWKWVDGTPLTLRFVMFLNNDIPPKH</sequence>
<dbReference type="AlphaFoldDB" id="A0A3Q2PQ32"/>
<keyword evidence="2" id="KW-0472">Membrane</keyword>
<dbReference type="GO" id="GO:0005886">
    <property type="term" value="C:plasma membrane"/>
    <property type="evidence" value="ECO:0007669"/>
    <property type="project" value="UniProtKB-SubCell"/>
</dbReference>
<dbReference type="PROSITE" id="PS50041">
    <property type="entry name" value="C_TYPE_LECTIN_2"/>
    <property type="match status" value="1"/>
</dbReference>
<dbReference type="STRING" id="8078.ENSFHEP00000015718"/>
<accession>A0A3Q2PQ32</accession>
<dbReference type="Proteomes" id="UP000265000">
    <property type="component" value="Unplaced"/>
</dbReference>
<protein>
    <recommendedName>
        <fullName evidence="3">C-type lectin domain-containing protein</fullName>
    </recommendedName>
</protein>
<dbReference type="InterPro" id="IPR016186">
    <property type="entry name" value="C-type_lectin-like/link_sf"/>
</dbReference>
<dbReference type="Ensembl" id="ENSFHET00000023909.1">
    <property type="protein sequence ID" value="ENSFHEP00000015718.1"/>
    <property type="gene ID" value="ENSFHEG00000017335.1"/>
</dbReference>
<feature type="transmembrane region" description="Helical" evidence="2">
    <location>
        <begin position="36"/>
        <end position="55"/>
    </location>
</feature>
<feature type="transmembrane region" description="Helical" evidence="2">
    <location>
        <begin position="12"/>
        <end position="29"/>
    </location>
</feature>
<dbReference type="InterPro" id="IPR001304">
    <property type="entry name" value="C-type_lectin-like"/>
</dbReference>
<feature type="domain" description="C-type lectin" evidence="3">
    <location>
        <begin position="115"/>
        <end position="199"/>
    </location>
</feature>
<evidence type="ECO:0000259" key="3">
    <source>
        <dbReference type="PROSITE" id="PS50041"/>
    </source>
</evidence>
<keyword evidence="5" id="KW-1185">Reference proteome</keyword>
<reference evidence="4" key="1">
    <citation type="submission" date="2025-08" db="UniProtKB">
        <authorList>
            <consortium name="Ensembl"/>
        </authorList>
    </citation>
    <scope>IDENTIFICATION</scope>
</reference>
<reference evidence="4" key="2">
    <citation type="submission" date="2025-09" db="UniProtKB">
        <authorList>
            <consortium name="Ensembl"/>
        </authorList>
    </citation>
    <scope>IDENTIFICATION</scope>
</reference>
<dbReference type="PANTHER" id="PTHR45710">
    <property type="entry name" value="C-TYPE LECTIN DOMAIN-CONTAINING PROTEIN 180"/>
    <property type="match status" value="1"/>
</dbReference>
<evidence type="ECO:0000313" key="4">
    <source>
        <dbReference type="Ensembl" id="ENSFHEP00000015718.1"/>
    </source>
</evidence>
<keyword evidence="2" id="KW-0812">Transmembrane</keyword>
<proteinExistence type="predicted"/>
<evidence type="ECO:0000256" key="2">
    <source>
        <dbReference type="SAM" id="Phobius"/>
    </source>
</evidence>
<dbReference type="GeneTree" id="ENSGT01020000230338"/>
<organism evidence="4 5">
    <name type="scientific">Fundulus heteroclitus</name>
    <name type="common">Killifish</name>
    <name type="synonym">Mummichog</name>
    <dbReference type="NCBI Taxonomy" id="8078"/>
    <lineage>
        <taxon>Eukaryota</taxon>
        <taxon>Metazoa</taxon>
        <taxon>Chordata</taxon>
        <taxon>Craniata</taxon>
        <taxon>Vertebrata</taxon>
        <taxon>Euteleostomi</taxon>
        <taxon>Actinopterygii</taxon>
        <taxon>Neopterygii</taxon>
        <taxon>Teleostei</taxon>
        <taxon>Neoteleostei</taxon>
        <taxon>Acanthomorphata</taxon>
        <taxon>Ovalentaria</taxon>
        <taxon>Atherinomorphae</taxon>
        <taxon>Cyprinodontiformes</taxon>
        <taxon>Fundulidae</taxon>
        <taxon>Fundulus</taxon>
    </lineage>
</organism>
<dbReference type="Pfam" id="PF00059">
    <property type="entry name" value="Lectin_C"/>
    <property type="match status" value="1"/>
</dbReference>
<name>A0A3Q2PQ32_FUNHE</name>